<gene>
    <name evidence="9" type="ORF">BKA67DRAFT_659744</name>
</gene>
<evidence type="ECO:0000256" key="3">
    <source>
        <dbReference type="ARBA" id="ARBA00022989"/>
    </source>
</evidence>
<dbReference type="RefSeq" id="XP_045957380.1">
    <property type="nucleotide sequence ID" value="XM_046107505.1"/>
</dbReference>
<feature type="transmembrane region" description="Helical" evidence="7">
    <location>
        <begin position="99"/>
        <end position="120"/>
    </location>
</feature>
<dbReference type="PANTHER" id="PTHR33048">
    <property type="entry name" value="PTH11-LIKE INTEGRAL MEMBRANE PROTEIN (AFU_ORTHOLOGUE AFUA_5G11245)"/>
    <property type="match status" value="1"/>
</dbReference>
<comment type="subcellular location">
    <subcellularLocation>
        <location evidence="1">Membrane</location>
        <topology evidence="1">Multi-pass membrane protein</topology>
    </subcellularLocation>
</comment>
<feature type="transmembrane region" description="Helical" evidence="7">
    <location>
        <begin position="19"/>
        <end position="41"/>
    </location>
</feature>
<evidence type="ECO:0000313" key="10">
    <source>
        <dbReference type="Proteomes" id="UP000758603"/>
    </source>
</evidence>
<evidence type="ECO:0000256" key="1">
    <source>
        <dbReference type="ARBA" id="ARBA00004141"/>
    </source>
</evidence>
<feature type="transmembrane region" description="Helical" evidence="7">
    <location>
        <begin position="53"/>
        <end position="79"/>
    </location>
</feature>
<keyword evidence="10" id="KW-1185">Reference proteome</keyword>
<sequence length="417" mass="45293">MATVDTAALVASHPDHQGMLRGCVIFLTLLGLFFVGLRLWVRFFKKRSHGWDDYWIIAAAASSIVSLSLSMAMTSHGYGNSMYTLSASDRINALKFSNFSIFVNGFNMAFLKISIGAALLRIGLGKTMYVMIWVAIVLSILCNAMVIPGTFFQCRPMEAIWNKGLPVGSYTCWSKSFSVVASYIQTAGNIVTDLFFTIGPLIYLSKIKVSVYNKWALRGVFVLGLSASACAIAKCWELPKLATTQDPTWDGVNLTIWARAEFNSGLIGACAPSLKSIFEQFLHDVVGIRSLKSSTPSGTPGYGGYGPGSYKLSRMSRHNGRAHAQKLPGEEEEAMPSHHRGHFVSATGGKTATDSDSIEEEDQKHILKNSHARSVDIESNGSDGGYRSPSGVSGNNWITKTVEYGVKPDSSSINHAS</sequence>
<dbReference type="GO" id="GO:0016020">
    <property type="term" value="C:membrane"/>
    <property type="evidence" value="ECO:0007669"/>
    <property type="project" value="UniProtKB-SubCell"/>
</dbReference>
<dbReference type="Proteomes" id="UP000758603">
    <property type="component" value="Unassembled WGS sequence"/>
</dbReference>
<proteinExistence type="inferred from homology"/>
<evidence type="ECO:0000256" key="4">
    <source>
        <dbReference type="ARBA" id="ARBA00023136"/>
    </source>
</evidence>
<name>A0A9P8ZXJ1_9PEZI</name>
<dbReference type="OrthoDB" id="4682787at2759"/>
<dbReference type="Pfam" id="PF20684">
    <property type="entry name" value="Fung_rhodopsin"/>
    <property type="match status" value="1"/>
</dbReference>
<dbReference type="EMBL" id="JAGPXC010000005">
    <property type="protein sequence ID" value="KAH6653103.1"/>
    <property type="molecule type" value="Genomic_DNA"/>
</dbReference>
<reference evidence="9" key="1">
    <citation type="journal article" date="2021" name="Nat. Commun.">
        <title>Genetic determinants of endophytism in the Arabidopsis root mycobiome.</title>
        <authorList>
            <person name="Mesny F."/>
            <person name="Miyauchi S."/>
            <person name="Thiergart T."/>
            <person name="Pickel B."/>
            <person name="Atanasova L."/>
            <person name="Karlsson M."/>
            <person name="Huettel B."/>
            <person name="Barry K.W."/>
            <person name="Haridas S."/>
            <person name="Chen C."/>
            <person name="Bauer D."/>
            <person name="Andreopoulos W."/>
            <person name="Pangilinan J."/>
            <person name="LaButti K."/>
            <person name="Riley R."/>
            <person name="Lipzen A."/>
            <person name="Clum A."/>
            <person name="Drula E."/>
            <person name="Henrissat B."/>
            <person name="Kohler A."/>
            <person name="Grigoriev I.V."/>
            <person name="Martin F.M."/>
            <person name="Hacquard S."/>
        </authorList>
    </citation>
    <scope>NUCLEOTIDE SEQUENCE</scope>
    <source>
        <strain evidence="9">MPI-SDFR-AT-0073</strain>
    </source>
</reference>
<feature type="transmembrane region" description="Helical" evidence="7">
    <location>
        <begin position="127"/>
        <end position="147"/>
    </location>
</feature>
<organism evidence="9 10">
    <name type="scientific">Truncatella angustata</name>
    <dbReference type="NCBI Taxonomy" id="152316"/>
    <lineage>
        <taxon>Eukaryota</taxon>
        <taxon>Fungi</taxon>
        <taxon>Dikarya</taxon>
        <taxon>Ascomycota</taxon>
        <taxon>Pezizomycotina</taxon>
        <taxon>Sordariomycetes</taxon>
        <taxon>Xylariomycetidae</taxon>
        <taxon>Amphisphaeriales</taxon>
        <taxon>Sporocadaceae</taxon>
        <taxon>Truncatella</taxon>
    </lineage>
</organism>
<dbReference type="InterPro" id="IPR049326">
    <property type="entry name" value="Rhodopsin_dom_fungi"/>
</dbReference>
<comment type="similarity">
    <text evidence="5">Belongs to the SAT4 family.</text>
</comment>
<feature type="domain" description="Rhodopsin" evidence="8">
    <location>
        <begin position="37"/>
        <end position="279"/>
    </location>
</feature>
<evidence type="ECO:0000256" key="6">
    <source>
        <dbReference type="SAM" id="MobiDB-lite"/>
    </source>
</evidence>
<evidence type="ECO:0000256" key="7">
    <source>
        <dbReference type="SAM" id="Phobius"/>
    </source>
</evidence>
<feature type="region of interest" description="Disordered" evidence="6">
    <location>
        <begin position="316"/>
        <end position="396"/>
    </location>
</feature>
<dbReference type="GeneID" id="70136396"/>
<accession>A0A9P8ZXJ1</accession>
<keyword evidence="3 7" id="KW-1133">Transmembrane helix</keyword>
<evidence type="ECO:0000256" key="5">
    <source>
        <dbReference type="ARBA" id="ARBA00038359"/>
    </source>
</evidence>
<dbReference type="AlphaFoldDB" id="A0A9P8ZXJ1"/>
<dbReference type="PANTHER" id="PTHR33048:SF47">
    <property type="entry name" value="INTEGRAL MEMBRANE PROTEIN-RELATED"/>
    <property type="match status" value="1"/>
</dbReference>
<evidence type="ECO:0000256" key="2">
    <source>
        <dbReference type="ARBA" id="ARBA00022692"/>
    </source>
</evidence>
<evidence type="ECO:0000313" key="9">
    <source>
        <dbReference type="EMBL" id="KAH6653103.1"/>
    </source>
</evidence>
<keyword evidence="4 7" id="KW-0472">Membrane</keyword>
<evidence type="ECO:0000259" key="8">
    <source>
        <dbReference type="Pfam" id="PF20684"/>
    </source>
</evidence>
<comment type="caution">
    <text evidence="9">The sequence shown here is derived from an EMBL/GenBank/DDBJ whole genome shotgun (WGS) entry which is preliminary data.</text>
</comment>
<dbReference type="InterPro" id="IPR052337">
    <property type="entry name" value="SAT4-like"/>
</dbReference>
<keyword evidence="2 7" id="KW-0812">Transmembrane</keyword>
<feature type="transmembrane region" description="Helical" evidence="7">
    <location>
        <begin position="183"/>
        <end position="203"/>
    </location>
</feature>
<protein>
    <recommendedName>
        <fullName evidence="8">Rhodopsin domain-containing protein</fullName>
    </recommendedName>
</protein>